<evidence type="ECO:0000313" key="2">
    <source>
        <dbReference type="EMBL" id="KAL3395546.1"/>
    </source>
</evidence>
<keyword evidence="1" id="KW-0472">Membrane</keyword>
<gene>
    <name evidence="2" type="ORF">TKK_010371</name>
</gene>
<keyword evidence="1" id="KW-0812">Transmembrane</keyword>
<evidence type="ECO:0000256" key="1">
    <source>
        <dbReference type="SAM" id="Phobius"/>
    </source>
</evidence>
<organism evidence="2 3">
    <name type="scientific">Trichogramma kaykai</name>
    <dbReference type="NCBI Taxonomy" id="54128"/>
    <lineage>
        <taxon>Eukaryota</taxon>
        <taxon>Metazoa</taxon>
        <taxon>Ecdysozoa</taxon>
        <taxon>Arthropoda</taxon>
        <taxon>Hexapoda</taxon>
        <taxon>Insecta</taxon>
        <taxon>Pterygota</taxon>
        <taxon>Neoptera</taxon>
        <taxon>Endopterygota</taxon>
        <taxon>Hymenoptera</taxon>
        <taxon>Apocrita</taxon>
        <taxon>Proctotrupomorpha</taxon>
        <taxon>Chalcidoidea</taxon>
        <taxon>Trichogrammatidae</taxon>
        <taxon>Trichogramma</taxon>
    </lineage>
</organism>
<keyword evidence="1" id="KW-1133">Transmembrane helix</keyword>
<feature type="transmembrane region" description="Helical" evidence="1">
    <location>
        <begin position="7"/>
        <end position="25"/>
    </location>
</feature>
<dbReference type="EMBL" id="JBJJXI010000080">
    <property type="protein sequence ID" value="KAL3395546.1"/>
    <property type="molecule type" value="Genomic_DNA"/>
</dbReference>
<feature type="transmembrane region" description="Helical" evidence="1">
    <location>
        <begin position="37"/>
        <end position="59"/>
    </location>
</feature>
<reference evidence="2 3" key="1">
    <citation type="journal article" date="2024" name="bioRxiv">
        <title>A reference genome for Trichogramma kaykai: A tiny desert-dwelling parasitoid wasp with competing sex-ratio distorters.</title>
        <authorList>
            <person name="Culotta J."/>
            <person name="Lindsey A.R."/>
        </authorList>
    </citation>
    <scope>NUCLEOTIDE SEQUENCE [LARGE SCALE GENOMIC DNA]</scope>
    <source>
        <strain evidence="2 3">KSX58</strain>
    </source>
</reference>
<keyword evidence="3" id="KW-1185">Reference proteome</keyword>
<accession>A0ABD2WSV1</accession>
<dbReference type="Proteomes" id="UP001627154">
    <property type="component" value="Unassembled WGS sequence"/>
</dbReference>
<sequence length="97" mass="11490">MDERMRFVSEFLFATTTCVIFTTFVDCPLVNKQIRFVSKFLLTLFACEIFVTFMNYFLVVKEEPNVTWSNSCDDYILDSSDSYKQKTLKDSHFLNHQ</sequence>
<proteinExistence type="predicted"/>
<evidence type="ECO:0008006" key="4">
    <source>
        <dbReference type="Google" id="ProtNLM"/>
    </source>
</evidence>
<protein>
    <recommendedName>
        <fullName evidence="4">Neurotransmitter-gated ion-channel transmembrane domain-containing protein</fullName>
    </recommendedName>
</protein>
<dbReference type="AlphaFoldDB" id="A0ABD2WSV1"/>
<name>A0ABD2WSV1_9HYME</name>
<comment type="caution">
    <text evidence="2">The sequence shown here is derived from an EMBL/GenBank/DDBJ whole genome shotgun (WGS) entry which is preliminary data.</text>
</comment>
<evidence type="ECO:0000313" key="3">
    <source>
        <dbReference type="Proteomes" id="UP001627154"/>
    </source>
</evidence>